<feature type="transmembrane region" description="Helical" evidence="1">
    <location>
        <begin position="20"/>
        <end position="38"/>
    </location>
</feature>
<sequence>MNMPEALQQTTNAWQIVTHLGSASLLIPTVIITVAGLWQCQQKAAVGLWLLALTLAILICLATKIAFIGWGLGIASLNFTGISGHTLFATAVLPVLFHWLITWRPLRFRFAGAGLGLLLAVAVGVSRVVLGAHSQSEVVSGWLVGLVVSGVAVHALHERLKPPRFALMALAVLMFVFDTTTATYLPTHYYETRLALFLSRHDKPYTRHELMRPAT</sequence>
<dbReference type="EMBL" id="CP010554">
    <property type="protein sequence ID" value="AJP48559.1"/>
    <property type="molecule type" value="Genomic_DNA"/>
</dbReference>
<dbReference type="HOGENOM" id="CLU_079852_0_0_4"/>
<feature type="transmembrane region" description="Helical" evidence="1">
    <location>
        <begin position="82"/>
        <end position="101"/>
    </location>
</feature>
<dbReference type="KEGG" id="rbu:PG1C_09100"/>
<keyword evidence="1" id="KW-0812">Transmembrane</keyword>
<reference evidence="3 4" key="1">
    <citation type="journal article" date="2015" name="Genome Announc.">
        <title>Complete Genome Sequence of a Novel Bacterium within the Family Rhodocyclaceae That Degrades Polycyclic Aromatic Hydrocarbons.</title>
        <authorList>
            <person name="Singleton D.R."/>
            <person name="Dickey A.N."/>
            <person name="Scholl E.H."/>
            <person name="Wright F.A."/>
            <person name="Aitken M.D."/>
        </authorList>
    </citation>
    <scope>NUCLEOTIDE SEQUENCE [LARGE SCALE GENOMIC DNA]</scope>
    <source>
        <strain evidence="4">PG1-Ca6</strain>
    </source>
</reference>
<dbReference type="SUPFAM" id="SSF48317">
    <property type="entry name" value="Acid phosphatase/Vanadium-dependent haloperoxidase"/>
    <property type="match status" value="1"/>
</dbReference>
<dbReference type="InterPro" id="IPR036938">
    <property type="entry name" value="PAP2/HPO_sf"/>
</dbReference>
<feature type="transmembrane region" description="Helical" evidence="1">
    <location>
        <begin position="45"/>
        <end position="70"/>
    </location>
</feature>
<evidence type="ECO:0000256" key="1">
    <source>
        <dbReference type="SAM" id="Phobius"/>
    </source>
</evidence>
<dbReference type="Proteomes" id="UP000061603">
    <property type="component" value="Chromosome"/>
</dbReference>
<name>A0A0C5JA49_9PROT</name>
<keyword evidence="4" id="KW-1185">Reference proteome</keyword>
<keyword evidence="1" id="KW-0472">Membrane</keyword>
<gene>
    <name evidence="3" type="ORF">PG1C_09100</name>
</gene>
<protein>
    <submittedName>
        <fullName evidence="3">Phosphoesterase PA-phosphatase</fullName>
    </submittedName>
</protein>
<dbReference type="Gene3D" id="1.20.144.10">
    <property type="entry name" value="Phosphatidic acid phosphatase type 2/haloperoxidase"/>
    <property type="match status" value="1"/>
</dbReference>
<feature type="transmembrane region" description="Helical" evidence="1">
    <location>
        <begin position="165"/>
        <end position="185"/>
    </location>
</feature>
<dbReference type="Pfam" id="PF01569">
    <property type="entry name" value="PAP2"/>
    <property type="match status" value="1"/>
</dbReference>
<dbReference type="AlphaFoldDB" id="A0A0C5JA49"/>
<dbReference type="SMART" id="SM00014">
    <property type="entry name" value="acidPPc"/>
    <property type="match status" value="1"/>
</dbReference>
<dbReference type="InterPro" id="IPR000326">
    <property type="entry name" value="PAP2/HPO"/>
</dbReference>
<accession>A0A0C5JA49</accession>
<evidence type="ECO:0000259" key="2">
    <source>
        <dbReference type="SMART" id="SM00014"/>
    </source>
</evidence>
<feature type="domain" description="Phosphatidic acid phosphatase type 2/haloperoxidase" evidence="2">
    <location>
        <begin position="26"/>
        <end position="153"/>
    </location>
</feature>
<dbReference type="STRING" id="1565605.PG1C_09100"/>
<evidence type="ECO:0000313" key="4">
    <source>
        <dbReference type="Proteomes" id="UP000061603"/>
    </source>
</evidence>
<proteinExistence type="predicted"/>
<evidence type="ECO:0000313" key="3">
    <source>
        <dbReference type="EMBL" id="AJP48559.1"/>
    </source>
</evidence>
<organism evidence="3 4">
    <name type="scientific">Rugosibacter aromaticivorans</name>
    <dbReference type="NCBI Taxonomy" id="1565605"/>
    <lineage>
        <taxon>Bacteria</taxon>
        <taxon>Pseudomonadati</taxon>
        <taxon>Pseudomonadota</taxon>
        <taxon>Betaproteobacteria</taxon>
        <taxon>Nitrosomonadales</taxon>
        <taxon>Sterolibacteriaceae</taxon>
        <taxon>Rugosibacter</taxon>
    </lineage>
</organism>
<feature type="transmembrane region" description="Helical" evidence="1">
    <location>
        <begin position="139"/>
        <end position="156"/>
    </location>
</feature>
<dbReference type="CDD" id="cd01610">
    <property type="entry name" value="PAP2_like"/>
    <property type="match status" value="1"/>
</dbReference>
<keyword evidence="1" id="KW-1133">Transmembrane helix</keyword>
<feature type="transmembrane region" description="Helical" evidence="1">
    <location>
        <begin position="113"/>
        <end position="133"/>
    </location>
</feature>